<dbReference type="InterPro" id="IPR036866">
    <property type="entry name" value="RibonucZ/Hydroxyglut_hydro"/>
</dbReference>
<dbReference type="Gene3D" id="3.60.15.10">
    <property type="entry name" value="Ribonuclease Z/Hydroxyacylglutathione hydrolase-like"/>
    <property type="match status" value="1"/>
</dbReference>
<gene>
    <name evidence="1" type="ORF">LCGC14_1300680</name>
</gene>
<dbReference type="AlphaFoldDB" id="A0A0F9KR62"/>
<proteinExistence type="predicted"/>
<protein>
    <recommendedName>
        <fullName evidence="2">Metallo-beta-lactamase domain-containing protein</fullName>
    </recommendedName>
</protein>
<organism evidence="1">
    <name type="scientific">marine sediment metagenome</name>
    <dbReference type="NCBI Taxonomy" id="412755"/>
    <lineage>
        <taxon>unclassified sequences</taxon>
        <taxon>metagenomes</taxon>
        <taxon>ecological metagenomes</taxon>
    </lineage>
</organism>
<reference evidence="1" key="1">
    <citation type="journal article" date="2015" name="Nature">
        <title>Complex archaea that bridge the gap between prokaryotes and eukaryotes.</title>
        <authorList>
            <person name="Spang A."/>
            <person name="Saw J.H."/>
            <person name="Jorgensen S.L."/>
            <person name="Zaremba-Niedzwiedzka K."/>
            <person name="Martijn J."/>
            <person name="Lind A.E."/>
            <person name="van Eijk R."/>
            <person name="Schleper C."/>
            <person name="Guy L."/>
            <person name="Ettema T.J."/>
        </authorList>
    </citation>
    <scope>NUCLEOTIDE SEQUENCE</scope>
</reference>
<accession>A0A0F9KR62</accession>
<sequence length="218" mass="24360">MKLLSEQIEIEWLGHAAFRLKTFSGRVIYLDPYQIKDGEEKADIIVSTHSHPDHFDSGSIKKLMKDDTVVLGPESISSNLKQFDGQTIRLGDSFDYKDLSIQLIPSYNIKKANHPKSNGWAGIIVSSGGKSVYHAGDTERIPEMKDLAKRNITVALIPCGGTYTMDFDEATDSAVDIKPEIAVPMHNWGKDLSEFKELLNKKDPNIKVEILTDKSLKI</sequence>
<dbReference type="InterPro" id="IPR050114">
    <property type="entry name" value="UPF0173_UPF0282_UlaG_hydrolase"/>
</dbReference>
<name>A0A0F9KR62_9ZZZZ</name>
<comment type="caution">
    <text evidence="1">The sequence shown here is derived from an EMBL/GenBank/DDBJ whole genome shotgun (WGS) entry which is preliminary data.</text>
</comment>
<evidence type="ECO:0000313" key="1">
    <source>
        <dbReference type="EMBL" id="KKM84288.1"/>
    </source>
</evidence>
<dbReference type="Pfam" id="PF13483">
    <property type="entry name" value="Lactamase_B_3"/>
    <property type="match status" value="1"/>
</dbReference>
<dbReference type="PANTHER" id="PTHR43546">
    <property type="entry name" value="UPF0173 METAL-DEPENDENT HYDROLASE MJ1163-RELATED"/>
    <property type="match status" value="1"/>
</dbReference>
<dbReference type="SUPFAM" id="SSF56281">
    <property type="entry name" value="Metallo-hydrolase/oxidoreductase"/>
    <property type="match status" value="1"/>
</dbReference>
<evidence type="ECO:0008006" key="2">
    <source>
        <dbReference type="Google" id="ProtNLM"/>
    </source>
</evidence>
<dbReference type="PANTHER" id="PTHR43546:SF8">
    <property type="entry name" value="METALLO-BETA-LACTAMASE DOMAIN-CONTAINING PROTEIN"/>
    <property type="match status" value="1"/>
</dbReference>
<dbReference type="EMBL" id="LAZR01007590">
    <property type="protein sequence ID" value="KKM84288.1"/>
    <property type="molecule type" value="Genomic_DNA"/>
</dbReference>